<comment type="domain">
    <text evidence="11">Consists of 3 domains; the N-terminus binds the ribosome, the middle domain has PPIase activity, while the C-terminus has intrinsic chaperone activity on its own.</text>
</comment>
<dbReference type="GO" id="GO:0043022">
    <property type="term" value="F:ribosome binding"/>
    <property type="evidence" value="ECO:0007669"/>
    <property type="project" value="TreeGrafter"/>
</dbReference>
<dbReference type="PANTHER" id="PTHR30560">
    <property type="entry name" value="TRIGGER FACTOR CHAPERONE AND PEPTIDYL-PROLYL CIS/TRANS ISOMERASE"/>
    <property type="match status" value="1"/>
</dbReference>
<evidence type="ECO:0000259" key="13">
    <source>
        <dbReference type="Pfam" id="PF05697"/>
    </source>
</evidence>
<organism evidence="15 16">
    <name type="scientific">Dissulfurirhabdus thermomarina</name>
    <dbReference type="NCBI Taxonomy" id="1765737"/>
    <lineage>
        <taxon>Bacteria</taxon>
        <taxon>Deltaproteobacteria</taxon>
        <taxon>Dissulfurirhabdaceae</taxon>
        <taxon>Dissulfurirhabdus</taxon>
    </lineage>
</organism>
<evidence type="ECO:0000256" key="1">
    <source>
        <dbReference type="ARBA" id="ARBA00000971"/>
    </source>
</evidence>
<dbReference type="GO" id="GO:0051083">
    <property type="term" value="P:'de novo' cotranslational protein folding"/>
    <property type="evidence" value="ECO:0007669"/>
    <property type="project" value="TreeGrafter"/>
</dbReference>
<sequence length="433" mass="48884">MKVTFEDISPVEKRVSVEVPAEEVDAELDRAFRRLNRQVSIKGFRKGKAPRSVLERHYGAEIQDQVIERLVQRTLPKALDEAKLVLVLQPVLDGASEVRAHRPFTYSARLDLWPEFDVPEYKGIELEEPETEVTEEEMQEQLEALRTHYATVETVAEDRPVETGDLVILDYEGFVDGQPVEGLTEENAYLEVGSHHFNPDFEAGLVGMRRDAEKEIEVTYPEDAVNEKLAGKTVRYRVRLKEIKQRVLPELDDEFARGLGVGFETLEDLRERLRAQLAHDKQEAARSSLRRQLLDILCERVDFPVPGRLVEEKVTQMVDNVAGHLQERGLDLERAGLSENRLREKMRGDAERQVKAEMILDRIAEAENITLSREEVSGHVEGTAAELGMPPDQVASAVARHVLPKLRAKKTVDFLLEHAVIRRAGAAEAAAGG</sequence>
<evidence type="ECO:0000256" key="2">
    <source>
        <dbReference type="ARBA" id="ARBA00005464"/>
    </source>
</evidence>
<dbReference type="SUPFAM" id="SSF109998">
    <property type="entry name" value="Triger factor/SurA peptide-binding domain-like"/>
    <property type="match status" value="1"/>
</dbReference>
<evidence type="ECO:0000259" key="12">
    <source>
        <dbReference type="Pfam" id="PF00254"/>
    </source>
</evidence>
<keyword evidence="8 11" id="KW-0413">Isomerase</keyword>
<comment type="catalytic activity">
    <reaction evidence="1 11">
        <text>[protein]-peptidylproline (omega=180) = [protein]-peptidylproline (omega=0)</text>
        <dbReference type="Rhea" id="RHEA:16237"/>
        <dbReference type="Rhea" id="RHEA-COMP:10747"/>
        <dbReference type="Rhea" id="RHEA-COMP:10748"/>
        <dbReference type="ChEBI" id="CHEBI:83833"/>
        <dbReference type="ChEBI" id="CHEBI:83834"/>
        <dbReference type="EC" id="5.2.1.8"/>
    </reaction>
</comment>
<evidence type="ECO:0000313" key="15">
    <source>
        <dbReference type="EMBL" id="NDY42112.1"/>
    </source>
</evidence>
<dbReference type="PIRSF" id="PIRSF003095">
    <property type="entry name" value="Trigger_factor"/>
    <property type="match status" value="1"/>
</dbReference>
<dbReference type="AlphaFoldDB" id="A0A6N9TLF6"/>
<evidence type="ECO:0000256" key="8">
    <source>
        <dbReference type="ARBA" id="ARBA00023235"/>
    </source>
</evidence>
<evidence type="ECO:0000256" key="3">
    <source>
        <dbReference type="ARBA" id="ARBA00013194"/>
    </source>
</evidence>
<keyword evidence="5 11" id="KW-0132">Cell division</keyword>
<dbReference type="Pfam" id="PF05697">
    <property type="entry name" value="Trigger_N"/>
    <property type="match status" value="1"/>
</dbReference>
<dbReference type="InterPro" id="IPR001179">
    <property type="entry name" value="PPIase_FKBP_dom"/>
</dbReference>
<dbReference type="Proteomes" id="UP000469346">
    <property type="component" value="Unassembled WGS sequence"/>
</dbReference>
<dbReference type="InterPro" id="IPR008881">
    <property type="entry name" value="Trigger_fac_ribosome-bd_bac"/>
</dbReference>
<dbReference type="HAMAP" id="MF_00303">
    <property type="entry name" value="Trigger_factor_Tig"/>
    <property type="match status" value="1"/>
</dbReference>
<evidence type="ECO:0000256" key="5">
    <source>
        <dbReference type="ARBA" id="ARBA00022618"/>
    </source>
</evidence>
<dbReference type="InterPro" id="IPR037041">
    <property type="entry name" value="Trigger_fac_C_sf"/>
</dbReference>
<dbReference type="InterPro" id="IPR027304">
    <property type="entry name" value="Trigger_fact/SurA_dom_sf"/>
</dbReference>
<keyword evidence="9 11" id="KW-0131">Cell cycle</keyword>
<dbReference type="InterPro" id="IPR036611">
    <property type="entry name" value="Trigger_fac_ribosome-bd_sf"/>
</dbReference>
<gene>
    <name evidence="11 15" type="primary">tig</name>
    <name evidence="15" type="ORF">G3N55_04520</name>
</gene>
<dbReference type="Gene3D" id="3.10.50.40">
    <property type="match status" value="1"/>
</dbReference>
<evidence type="ECO:0000256" key="9">
    <source>
        <dbReference type="ARBA" id="ARBA00023306"/>
    </source>
</evidence>
<dbReference type="InterPro" id="IPR008880">
    <property type="entry name" value="Trigger_fac_C"/>
</dbReference>
<dbReference type="InterPro" id="IPR005215">
    <property type="entry name" value="Trig_fac"/>
</dbReference>
<dbReference type="Pfam" id="PF05698">
    <property type="entry name" value="Trigger_C"/>
    <property type="match status" value="1"/>
</dbReference>
<evidence type="ECO:0000313" key="16">
    <source>
        <dbReference type="Proteomes" id="UP000469346"/>
    </source>
</evidence>
<dbReference type="RefSeq" id="WP_163298259.1">
    <property type="nucleotide sequence ID" value="NZ_JAAGRR010000035.1"/>
</dbReference>
<keyword evidence="7 11" id="KW-0143">Chaperone</keyword>
<dbReference type="SUPFAM" id="SSF102735">
    <property type="entry name" value="Trigger factor ribosome-binding domain"/>
    <property type="match status" value="1"/>
</dbReference>
<name>A0A6N9TLF6_DISTH</name>
<dbReference type="Pfam" id="PF00254">
    <property type="entry name" value="FKBP_C"/>
    <property type="match status" value="1"/>
</dbReference>
<feature type="domain" description="Trigger factor C-terminal" evidence="14">
    <location>
        <begin position="265"/>
        <end position="417"/>
    </location>
</feature>
<dbReference type="EC" id="5.2.1.8" evidence="3 11"/>
<evidence type="ECO:0000256" key="4">
    <source>
        <dbReference type="ARBA" id="ARBA00016902"/>
    </source>
</evidence>
<evidence type="ECO:0000256" key="6">
    <source>
        <dbReference type="ARBA" id="ARBA00023110"/>
    </source>
</evidence>
<evidence type="ECO:0000259" key="14">
    <source>
        <dbReference type="Pfam" id="PF05698"/>
    </source>
</evidence>
<comment type="caution">
    <text evidence="15">The sequence shown here is derived from an EMBL/GenBank/DDBJ whole genome shotgun (WGS) entry which is preliminary data.</text>
</comment>
<keyword evidence="16" id="KW-1185">Reference proteome</keyword>
<feature type="domain" description="PPIase FKBP-type" evidence="12">
    <location>
        <begin position="159"/>
        <end position="240"/>
    </location>
</feature>
<dbReference type="GO" id="GO:0015031">
    <property type="term" value="P:protein transport"/>
    <property type="evidence" value="ECO:0007669"/>
    <property type="project" value="UniProtKB-UniRule"/>
</dbReference>
<evidence type="ECO:0000256" key="7">
    <source>
        <dbReference type="ARBA" id="ARBA00023186"/>
    </source>
</evidence>
<keyword evidence="6 11" id="KW-0697">Rotamase</keyword>
<dbReference type="GO" id="GO:0003755">
    <property type="term" value="F:peptidyl-prolyl cis-trans isomerase activity"/>
    <property type="evidence" value="ECO:0007669"/>
    <property type="project" value="UniProtKB-UniRule"/>
</dbReference>
<dbReference type="NCBIfam" id="TIGR00115">
    <property type="entry name" value="tig"/>
    <property type="match status" value="1"/>
</dbReference>
<dbReference type="GO" id="GO:0005737">
    <property type="term" value="C:cytoplasm"/>
    <property type="evidence" value="ECO:0007669"/>
    <property type="project" value="UniProtKB-SubCell"/>
</dbReference>
<evidence type="ECO:0000256" key="11">
    <source>
        <dbReference type="HAMAP-Rule" id="MF_00303"/>
    </source>
</evidence>
<evidence type="ECO:0000256" key="10">
    <source>
        <dbReference type="ARBA" id="ARBA00029986"/>
    </source>
</evidence>
<dbReference type="InterPro" id="IPR046357">
    <property type="entry name" value="PPIase_dom_sf"/>
</dbReference>
<dbReference type="Gene3D" id="1.10.3120.10">
    <property type="entry name" value="Trigger factor, C-terminal domain"/>
    <property type="match status" value="1"/>
</dbReference>
<feature type="domain" description="Trigger factor ribosome-binding bacterial" evidence="13">
    <location>
        <begin position="1"/>
        <end position="145"/>
    </location>
</feature>
<dbReference type="GO" id="GO:0044183">
    <property type="term" value="F:protein folding chaperone"/>
    <property type="evidence" value="ECO:0007669"/>
    <property type="project" value="TreeGrafter"/>
</dbReference>
<dbReference type="GO" id="GO:0043335">
    <property type="term" value="P:protein unfolding"/>
    <property type="evidence" value="ECO:0007669"/>
    <property type="project" value="TreeGrafter"/>
</dbReference>
<comment type="subcellular location">
    <subcellularLocation>
        <location evidence="11">Cytoplasm</location>
    </subcellularLocation>
    <text evidence="11">About half TF is bound to the ribosome near the polypeptide exit tunnel while the other half is free in the cytoplasm.</text>
</comment>
<dbReference type="EMBL" id="JAAGRR010000035">
    <property type="protein sequence ID" value="NDY42112.1"/>
    <property type="molecule type" value="Genomic_DNA"/>
</dbReference>
<dbReference type="PANTHER" id="PTHR30560:SF3">
    <property type="entry name" value="TRIGGER FACTOR-LIKE PROTEIN TIG, CHLOROPLASTIC"/>
    <property type="match status" value="1"/>
</dbReference>
<dbReference type="Gene3D" id="3.30.70.1050">
    <property type="entry name" value="Trigger factor ribosome-binding domain"/>
    <property type="match status" value="1"/>
</dbReference>
<comment type="similarity">
    <text evidence="2 11">Belongs to the FKBP-type PPIase family. Tig subfamily.</text>
</comment>
<keyword evidence="11" id="KW-0963">Cytoplasm</keyword>
<accession>A0A6N9TLF6</accession>
<dbReference type="FunFam" id="3.10.50.40:FF:000001">
    <property type="entry name" value="Trigger factor"/>
    <property type="match status" value="1"/>
</dbReference>
<reference evidence="15 16" key="1">
    <citation type="submission" date="2020-02" db="EMBL/GenBank/DDBJ databases">
        <title>Comparative genomics of sulfur disproportionating microorganisms.</title>
        <authorList>
            <person name="Ward L.M."/>
            <person name="Bertran E."/>
            <person name="Johnston D.T."/>
        </authorList>
    </citation>
    <scope>NUCLEOTIDE SEQUENCE [LARGE SCALE GENOMIC DNA]</scope>
    <source>
        <strain evidence="15 16">DSM 100025</strain>
    </source>
</reference>
<dbReference type="SUPFAM" id="SSF54534">
    <property type="entry name" value="FKBP-like"/>
    <property type="match status" value="1"/>
</dbReference>
<comment type="function">
    <text evidence="11">Involved in protein export. Acts as a chaperone by maintaining the newly synthesized protein in an open conformation. Functions as a peptidyl-prolyl cis-trans isomerase.</text>
</comment>
<protein>
    <recommendedName>
        <fullName evidence="4 11">Trigger factor</fullName>
        <shortName evidence="11">TF</shortName>
        <ecNumber evidence="3 11">5.2.1.8</ecNumber>
    </recommendedName>
    <alternativeName>
        <fullName evidence="10 11">PPIase</fullName>
    </alternativeName>
</protein>
<proteinExistence type="inferred from homology"/>
<dbReference type="GO" id="GO:0051301">
    <property type="term" value="P:cell division"/>
    <property type="evidence" value="ECO:0007669"/>
    <property type="project" value="UniProtKB-KW"/>
</dbReference>